<dbReference type="Gene3D" id="1.20.20.10">
    <property type="entry name" value="F1F0 ATP synthase subunit C"/>
    <property type="match status" value="1"/>
</dbReference>
<evidence type="ECO:0000256" key="9">
    <source>
        <dbReference type="ARBA" id="ARBA00023121"/>
    </source>
</evidence>
<evidence type="ECO:0000256" key="10">
    <source>
        <dbReference type="ARBA" id="ARBA00023136"/>
    </source>
</evidence>
<dbReference type="InterPro" id="IPR000454">
    <property type="entry name" value="ATP_synth_F0_csu"/>
</dbReference>
<evidence type="ECO:0000256" key="12">
    <source>
        <dbReference type="ARBA" id="ARBA00032887"/>
    </source>
</evidence>
<evidence type="ECO:0000313" key="16">
    <source>
        <dbReference type="Proteomes" id="UP000249739"/>
    </source>
</evidence>
<organism evidence="15 16">
    <name type="scientific">Micavibrio aeruginosavorus</name>
    <dbReference type="NCBI Taxonomy" id="349221"/>
    <lineage>
        <taxon>Bacteria</taxon>
        <taxon>Pseudomonadati</taxon>
        <taxon>Bdellovibrionota</taxon>
        <taxon>Bdellovibrionia</taxon>
        <taxon>Bdellovibrionales</taxon>
        <taxon>Pseudobdellovibrionaceae</taxon>
        <taxon>Micavibrio</taxon>
    </lineage>
</organism>
<feature type="transmembrane region" description="Helical" evidence="13">
    <location>
        <begin position="6"/>
        <end position="29"/>
    </location>
</feature>
<dbReference type="SUPFAM" id="SSF81333">
    <property type="entry name" value="F1F0 ATP synthase subunit C"/>
    <property type="match status" value="1"/>
</dbReference>
<evidence type="ECO:0000256" key="8">
    <source>
        <dbReference type="ARBA" id="ARBA00023065"/>
    </source>
</evidence>
<keyword evidence="4" id="KW-0138">CF(0)</keyword>
<protein>
    <recommendedName>
        <fullName evidence="11">ATP synthase F(0) sector subunit c</fullName>
    </recommendedName>
    <alternativeName>
        <fullName evidence="12">F-type ATPase subunit c</fullName>
    </alternativeName>
</protein>
<evidence type="ECO:0000313" key="15">
    <source>
        <dbReference type="EMBL" id="PZP54977.1"/>
    </source>
</evidence>
<evidence type="ECO:0000256" key="11">
    <source>
        <dbReference type="ARBA" id="ARBA00032200"/>
    </source>
</evidence>
<feature type="domain" description="V-ATPase proteolipid subunit C-like" evidence="14">
    <location>
        <begin position="10"/>
        <end position="71"/>
    </location>
</feature>
<dbReference type="EMBL" id="QFOT01000097">
    <property type="protein sequence ID" value="PZP54977.1"/>
    <property type="molecule type" value="Genomic_DNA"/>
</dbReference>
<evidence type="ECO:0000256" key="3">
    <source>
        <dbReference type="ARBA" id="ARBA00022448"/>
    </source>
</evidence>
<dbReference type="GO" id="GO:0008289">
    <property type="term" value="F:lipid binding"/>
    <property type="evidence" value="ECO:0007669"/>
    <property type="project" value="UniProtKB-KW"/>
</dbReference>
<evidence type="ECO:0000256" key="7">
    <source>
        <dbReference type="ARBA" id="ARBA00022989"/>
    </source>
</evidence>
<comment type="subcellular location">
    <subcellularLocation>
        <location evidence="1">Membrane</location>
        <topology evidence="1">Multi-pass membrane protein</topology>
    </subcellularLocation>
</comment>
<proteinExistence type="inferred from homology"/>
<keyword evidence="6" id="KW-0375">Hydrogen ion transport</keyword>
<sequence>MELEAVKILAGAIALLPLMGIGIALGWIFSSYNEAVGRNPGAAPILDKRFMFMFAVTEALAIFALLIAFYLVFA</sequence>
<dbReference type="PRINTS" id="PR00124">
    <property type="entry name" value="ATPASEC"/>
</dbReference>
<evidence type="ECO:0000256" key="4">
    <source>
        <dbReference type="ARBA" id="ARBA00022547"/>
    </source>
</evidence>
<dbReference type="InterPro" id="IPR020537">
    <property type="entry name" value="ATP_synth_F0_csu_DDCD_BS"/>
</dbReference>
<keyword evidence="9" id="KW-0446">Lipid-binding</keyword>
<dbReference type="GO" id="GO:0033177">
    <property type="term" value="C:proton-transporting two-sector ATPase complex, proton-transporting domain"/>
    <property type="evidence" value="ECO:0007669"/>
    <property type="project" value="InterPro"/>
</dbReference>
<dbReference type="GO" id="GO:0015986">
    <property type="term" value="P:proton motive force-driven ATP synthesis"/>
    <property type="evidence" value="ECO:0007669"/>
    <property type="project" value="InterPro"/>
</dbReference>
<reference evidence="15 16" key="1">
    <citation type="submission" date="2017-08" db="EMBL/GenBank/DDBJ databases">
        <title>Infants hospitalized years apart are colonized by the same room-sourced microbial strains.</title>
        <authorList>
            <person name="Brooks B."/>
            <person name="Olm M.R."/>
            <person name="Firek B.A."/>
            <person name="Baker R."/>
            <person name="Thomas B.C."/>
            <person name="Morowitz M.J."/>
            <person name="Banfield J.F."/>
        </authorList>
    </citation>
    <scope>NUCLEOTIDE SEQUENCE [LARGE SCALE GENOMIC DNA]</scope>
    <source>
        <strain evidence="15">S2_006_000_R2_64</strain>
    </source>
</reference>
<comment type="caution">
    <text evidence="15">The sequence shown here is derived from an EMBL/GenBank/DDBJ whole genome shotgun (WGS) entry which is preliminary data.</text>
</comment>
<dbReference type="InterPro" id="IPR038662">
    <property type="entry name" value="ATP_synth_F0_csu_sf"/>
</dbReference>
<dbReference type="Proteomes" id="UP000249739">
    <property type="component" value="Unassembled WGS sequence"/>
</dbReference>
<gene>
    <name evidence="15" type="ORF">DI586_08300</name>
</gene>
<feature type="transmembrane region" description="Helical" evidence="13">
    <location>
        <begin position="50"/>
        <end position="73"/>
    </location>
</feature>
<accession>A0A2W5FMF8</accession>
<evidence type="ECO:0000256" key="13">
    <source>
        <dbReference type="SAM" id="Phobius"/>
    </source>
</evidence>
<evidence type="ECO:0000256" key="5">
    <source>
        <dbReference type="ARBA" id="ARBA00022692"/>
    </source>
</evidence>
<dbReference type="Pfam" id="PF00137">
    <property type="entry name" value="ATP-synt_C"/>
    <property type="match status" value="1"/>
</dbReference>
<evidence type="ECO:0000259" key="14">
    <source>
        <dbReference type="Pfam" id="PF00137"/>
    </source>
</evidence>
<dbReference type="GO" id="GO:0015078">
    <property type="term" value="F:proton transmembrane transporter activity"/>
    <property type="evidence" value="ECO:0007669"/>
    <property type="project" value="InterPro"/>
</dbReference>
<dbReference type="GO" id="GO:0045259">
    <property type="term" value="C:proton-transporting ATP synthase complex"/>
    <property type="evidence" value="ECO:0007669"/>
    <property type="project" value="UniProtKB-KW"/>
</dbReference>
<dbReference type="PROSITE" id="PS00605">
    <property type="entry name" value="ATPASE_C"/>
    <property type="match status" value="1"/>
</dbReference>
<dbReference type="CDD" id="cd18182">
    <property type="entry name" value="ATP-synt_Fo_c_ATP5G3"/>
    <property type="match status" value="1"/>
</dbReference>
<comment type="similarity">
    <text evidence="2">Belongs to the ATPase C chain family.</text>
</comment>
<dbReference type="AlphaFoldDB" id="A0A2W5FMF8"/>
<dbReference type="InterPro" id="IPR002379">
    <property type="entry name" value="ATPase_proteolipid_c-like_dom"/>
</dbReference>
<evidence type="ECO:0000256" key="6">
    <source>
        <dbReference type="ARBA" id="ARBA00022781"/>
    </source>
</evidence>
<evidence type="ECO:0000256" key="1">
    <source>
        <dbReference type="ARBA" id="ARBA00004141"/>
    </source>
</evidence>
<keyword evidence="10 13" id="KW-0472">Membrane</keyword>
<keyword evidence="5 13" id="KW-0812">Transmembrane</keyword>
<dbReference type="InterPro" id="IPR035921">
    <property type="entry name" value="F/V-ATP_Csub_sf"/>
</dbReference>
<evidence type="ECO:0000256" key="2">
    <source>
        <dbReference type="ARBA" id="ARBA00006704"/>
    </source>
</evidence>
<keyword evidence="3" id="KW-0813">Transport</keyword>
<keyword evidence="8" id="KW-0406">Ion transport</keyword>
<name>A0A2W5FMF8_9BACT</name>
<keyword evidence="7 13" id="KW-1133">Transmembrane helix</keyword>